<reference evidence="2" key="1">
    <citation type="submission" date="2020-08" db="EMBL/GenBank/DDBJ databases">
        <title>Genome sequencing and assembly of the red palm weevil Rhynchophorus ferrugineus.</title>
        <authorList>
            <person name="Dias G.B."/>
            <person name="Bergman C.M."/>
            <person name="Manee M."/>
        </authorList>
    </citation>
    <scope>NUCLEOTIDE SEQUENCE</scope>
    <source>
        <strain evidence="2">AA-2017</strain>
        <tissue evidence="2">Whole larva</tissue>
    </source>
</reference>
<sequence>MSRKSENSKAGSEGDGDSVFSSYPDSPRKTSGLISGGPFGDHSLESKTVNQLGMNTDVSSSVSDDQEIYDLKMEYLERLQLIREKLANMDIADYDAYYKNPYWCNTGCQITEITDDHVDITPENDPDEEPNSEELTVLNSNEEKCPEFVDKAKPILKTIFQYGDQFNLDSSSTELLDLNYNPPKKKRCFREVTPKIHTASSDGDFNSADKECPKSKEDENTKEENRQNNPTKQNATVVQENNLNDVIEDNTILKDKSTPDSCQVILHKDLLGLQNSSVTIEEQYFESPASISGSSRKSSTKNRKIYLRSARNKINPMEKITLYDEIRTTEAMKRTKRESSSSTNDSFFRDVMIKTETNREPPDIRSIGSFDVAPKKSPNKISSLTRISNFCSALFRRNSTSLEEEPDQVENRSNKTSDPRQANAILNLRKNQECVHIYEPSDTTEDDVRSVYTDFNEDEYYNFFCPVCFCF</sequence>
<proteinExistence type="predicted"/>
<evidence type="ECO:0000256" key="1">
    <source>
        <dbReference type="SAM" id="MobiDB-lite"/>
    </source>
</evidence>
<feature type="region of interest" description="Disordered" evidence="1">
    <location>
        <begin position="1"/>
        <end position="45"/>
    </location>
</feature>
<comment type="caution">
    <text evidence="2">The sequence shown here is derived from an EMBL/GenBank/DDBJ whole genome shotgun (WGS) entry which is preliminary data.</text>
</comment>
<feature type="region of interest" description="Disordered" evidence="1">
    <location>
        <begin position="199"/>
        <end position="236"/>
    </location>
</feature>
<feature type="compositionally biased region" description="Basic and acidic residues" evidence="1">
    <location>
        <begin position="207"/>
        <end position="226"/>
    </location>
</feature>
<dbReference type="EMBL" id="JAACXV010014491">
    <property type="protein sequence ID" value="KAF7266917.1"/>
    <property type="molecule type" value="Genomic_DNA"/>
</dbReference>
<gene>
    <name evidence="2" type="ORF">GWI33_019843</name>
</gene>
<feature type="compositionally biased region" description="Basic and acidic residues" evidence="1">
    <location>
        <begin position="409"/>
        <end position="418"/>
    </location>
</feature>
<dbReference type="Proteomes" id="UP000625711">
    <property type="component" value="Unassembled WGS sequence"/>
</dbReference>
<accession>A0A834HTP3</accession>
<evidence type="ECO:0000313" key="2">
    <source>
        <dbReference type="EMBL" id="KAF7266917.1"/>
    </source>
</evidence>
<dbReference type="OrthoDB" id="6784652at2759"/>
<feature type="compositionally biased region" description="Polar residues" evidence="1">
    <location>
        <begin position="227"/>
        <end position="236"/>
    </location>
</feature>
<dbReference type="AlphaFoldDB" id="A0A834HTP3"/>
<protein>
    <submittedName>
        <fullName evidence="2">Uncharacterized protein</fullName>
    </submittedName>
</protein>
<evidence type="ECO:0000313" key="3">
    <source>
        <dbReference type="Proteomes" id="UP000625711"/>
    </source>
</evidence>
<keyword evidence="3" id="KW-1185">Reference proteome</keyword>
<organism evidence="2 3">
    <name type="scientific">Rhynchophorus ferrugineus</name>
    <name type="common">Red palm weevil</name>
    <name type="synonym">Curculio ferrugineus</name>
    <dbReference type="NCBI Taxonomy" id="354439"/>
    <lineage>
        <taxon>Eukaryota</taxon>
        <taxon>Metazoa</taxon>
        <taxon>Ecdysozoa</taxon>
        <taxon>Arthropoda</taxon>
        <taxon>Hexapoda</taxon>
        <taxon>Insecta</taxon>
        <taxon>Pterygota</taxon>
        <taxon>Neoptera</taxon>
        <taxon>Endopterygota</taxon>
        <taxon>Coleoptera</taxon>
        <taxon>Polyphaga</taxon>
        <taxon>Cucujiformia</taxon>
        <taxon>Curculionidae</taxon>
        <taxon>Dryophthorinae</taxon>
        <taxon>Rhynchophorus</taxon>
    </lineage>
</organism>
<name>A0A834HTP3_RHYFE</name>
<feature type="region of interest" description="Disordered" evidence="1">
    <location>
        <begin position="401"/>
        <end position="420"/>
    </location>
</feature>